<dbReference type="AlphaFoldDB" id="A0A9X8JEG7"/>
<evidence type="ECO:0000313" key="2">
    <source>
        <dbReference type="Proteomes" id="UP001138460"/>
    </source>
</evidence>
<comment type="caution">
    <text evidence="1">The sequence shown here is derived from an EMBL/GenBank/DDBJ whole genome shotgun (WGS) entry which is preliminary data.</text>
</comment>
<accession>A0A9X8JEG7</accession>
<reference evidence="1 2" key="1">
    <citation type="journal article" date="2018" name="Syst. Appl. Microbiol.">
        <title>Pectobacterium zantedeschiae sp. nov. a new species of a soft rot pathogen isolated from Calla lily (Zantedeschia spp.).</title>
        <authorList>
            <person name="Waleron M."/>
            <person name="Misztak A."/>
            <person name="Waleron M."/>
            <person name="Franczuk M."/>
            <person name="Jonca J."/>
            <person name="Wielgomas B."/>
            <person name="Mikicinski A."/>
            <person name="Popovic T."/>
            <person name="Waleron K."/>
        </authorList>
    </citation>
    <scope>NUCLEOTIDE SEQUENCE [LARGE SCALE GENOMIC DNA]</scope>
    <source>
        <strain evidence="1 2">9M</strain>
    </source>
</reference>
<evidence type="ECO:0000313" key="1">
    <source>
        <dbReference type="EMBL" id="RYC38913.1"/>
    </source>
</evidence>
<dbReference type="Proteomes" id="UP001138460">
    <property type="component" value="Unassembled WGS sequence"/>
</dbReference>
<protein>
    <submittedName>
        <fullName evidence="1">Uncharacterized protein</fullName>
    </submittedName>
</protein>
<dbReference type="OrthoDB" id="9874534at2"/>
<proteinExistence type="predicted"/>
<organism evidence="1 2">
    <name type="scientific">Pectobacterium zantedeschiae</name>
    <dbReference type="NCBI Taxonomy" id="2034769"/>
    <lineage>
        <taxon>Bacteria</taxon>
        <taxon>Pseudomonadati</taxon>
        <taxon>Pseudomonadota</taxon>
        <taxon>Gammaproteobacteria</taxon>
        <taxon>Enterobacterales</taxon>
        <taxon>Pectobacteriaceae</taxon>
        <taxon>Pectobacterium</taxon>
    </lineage>
</organism>
<keyword evidence="2" id="KW-1185">Reference proteome</keyword>
<sequence>MPIFGLINAMREDLKKRHVNIKNANSFLDDAEEYAREMSNEITELKAASQQSSGCFINLNKDSKHTATLCRQYYFQGEHVGNIHYVVECFADKNYGSVSNIVDGIDDFISSRFIEEKTPSKDTYGCMRINTIDGRIVIKSDSIVAISEIKRKHGVTAVIHLNSGKRFDTGLSYEKIASAYLDYLGKERGTIKRPVGI</sequence>
<gene>
    <name evidence="1" type="ORF">CLR69_21925</name>
</gene>
<name>A0A9X8JEG7_9GAMM</name>
<dbReference type="EMBL" id="NWTM01000006">
    <property type="protein sequence ID" value="RYC38913.1"/>
    <property type="molecule type" value="Genomic_DNA"/>
</dbReference>